<evidence type="ECO:0000313" key="1">
    <source>
        <dbReference type="EMBL" id="KRL91623.1"/>
    </source>
</evidence>
<dbReference type="RefSeq" id="WP_056953987.1">
    <property type="nucleotide sequence ID" value="NZ_AZFK01000018.1"/>
</dbReference>
<organism evidence="1 2">
    <name type="scientific">Limosilactobacillus ingluviei DSM 15946</name>
    <dbReference type="NCBI Taxonomy" id="1423760"/>
    <lineage>
        <taxon>Bacteria</taxon>
        <taxon>Bacillati</taxon>
        <taxon>Bacillota</taxon>
        <taxon>Bacilli</taxon>
        <taxon>Lactobacillales</taxon>
        <taxon>Lactobacillaceae</taxon>
        <taxon>Limosilactobacillus</taxon>
    </lineage>
</organism>
<sequence length="87" mass="9948">MATERGLYYFTTPVKHYGDVRTYQIVVPGYNIVEDVSGTSQELPRELESAWSAIHAKVAAQHDDHKAQVINQLINEHFTRAYEKWGA</sequence>
<protein>
    <submittedName>
        <fullName evidence="1">Uncharacterized protein</fullName>
    </submittedName>
</protein>
<dbReference type="AlphaFoldDB" id="A0A0R1UDX8"/>
<proteinExistence type="predicted"/>
<dbReference type="PATRIC" id="fig|1423760.3.peg.1091"/>
<gene>
    <name evidence="1" type="ORF">FC43_GL001041</name>
</gene>
<name>A0A0R1UDX8_9LACO</name>
<evidence type="ECO:0000313" key="2">
    <source>
        <dbReference type="Proteomes" id="UP000050816"/>
    </source>
</evidence>
<reference evidence="1 2" key="1">
    <citation type="journal article" date="2015" name="Genome Announc.">
        <title>Expanding the biotechnology potential of lactobacilli through comparative genomics of 213 strains and associated genera.</title>
        <authorList>
            <person name="Sun Z."/>
            <person name="Harris H.M."/>
            <person name="McCann A."/>
            <person name="Guo C."/>
            <person name="Argimon S."/>
            <person name="Zhang W."/>
            <person name="Yang X."/>
            <person name="Jeffery I.B."/>
            <person name="Cooney J.C."/>
            <person name="Kagawa T.F."/>
            <person name="Liu W."/>
            <person name="Song Y."/>
            <person name="Salvetti E."/>
            <person name="Wrobel A."/>
            <person name="Rasinkangas P."/>
            <person name="Parkhill J."/>
            <person name="Rea M.C."/>
            <person name="O'Sullivan O."/>
            <person name="Ritari J."/>
            <person name="Douillard F.P."/>
            <person name="Paul Ross R."/>
            <person name="Yang R."/>
            <person name="Briner A.E."/>
            <person name="Felis G.E."/>
            <person name="de Vos W.M."/>
            <person name="Barrangou R."/>
            <person name="Klaenhammer T.R."/>
            <person name="Caufield P.W."/>
            <person name="Cui Y."/>
            <person name="Zhang H."/>
            <person name="O'Toole P.W."/>
        </authorList>
    </citation>
    <scope>NUCLEOTIDE SEQUENCE [LARGE SCALE GENOMIC DNA]</scope>
    <source>
        <strain evidence="1 2">DSM 15946</strain>
    </source>
</reference>
<comment type="caution">
    <text evidence="1">The sequence shown here is derived from an EMBL/GenBank/DDBJ whole genome shotgun (WGS) entry which is preliminary data.</text>
</comment>
<dbReference type="EMBL" id="AZFK01000018">
    <property type="protein sequence ID" value="KRL91623.1"/>
    <property type="molecule type" value="Genomic_DNA"/>
</dbReference>
<accession>A0A0R1UDX8</accession>
<dbReference type="Proteomes" id="UP000050816">
    <property type="component" value="Unassembled WGS sequence"/>
</dbReference>